<protein>
    <submittedName>
        <fullName evidence="1">Uncharacterized protein</fullName>
    </submittedName>
</protein>
<accession>A0A8J6C1K2</accession>
<name>A0A8J6C1K2_9EUKA</name>
<reference evidence="1" key="1">
    <citation type="submission" date="2021-05" db="EMBL/GenBank/DDBJ databases">
        <title>A free-living protist that lacks canonical eukaryotic 1 DNA replication and segregation systems.</title>
        <authorList>
            <person name="Salas-Leiva D.E."/>
            <person name="Tromer E.C."/>
            <person name="Curtis B.A."/>
            <person name="Jerlstrom-Hultqvist J."/>
            <person name="Kolisko M."/>
            <person name="Yi Z."/>
            <person name="Salas-Leiva J.S."/>
            <person name="Gallot-Lavallee L."/>
            <person name="Kops G.J.P.L."/>
            <person name="Archibald J.M."/>
            <person name="Simpson A.G.B."/>
            <person name="Roger A.J."/>
        </authorList>
    </citation>
    <scope>NUCLEOTIDE SEQUENCE</scope>
    <source>
        <strain evidence="1">BICM</strain>
    </source>
</reference>
<proteinExistence type="predicted"/>
<sequence length="170" mass="19417">MLDVLLIDAANQILNRTKVQAINNQELMAFSDRVESVRKKVHGILSSLEPPRQQFTIAETITEAQSSSIDPRLGPILTEEITTITNAAIERHRHDQIMKDMVNLQRFHDTEMQHSQWYGQYLTDGGSLSLKELVAIFSNHQLDRLMRQLAEEIEASVDAKNREVMESEFG</sequence>
<dbReference type="Proteomes" id="UP000717585">
    <property type="component" value="Unassembled WGS sequence"/>
</dbReference>
<evidence type="ECO:0000313" key="2">
    <source>
        <dbReference type="Proteomes" id="UP000717585"/>
    </source>
</evidence>
<organism evidence="1 2">
    <name type="scientific">Carpediemonas membranifera</name>
    <dbReference type="NCBI Taxonomy" id="201153"/>
    <lineage>
        <taxon>Eukaryota</taxon>
        <taxon>Metamonada</taxon>
        <taxon>Carpediemonas-like organisms</taxon>
        <taxon>Carpediemonas</taxon>
    </lineage>
</organism>
<dbReference type="EMBL" id="JAHDYR010000001">
    <property type="protein sequence ID" value="KAG9397671.1"/>
    <property type="molecule type" value="Genomic_DNA"/>
</dbReference>
<keyword evidence="2" id="KW-1185">Reference proteome</keyword>
<dbReference type="AlphaFoldDB" id="A0A8J6C1K2"/>
<evidence type="ECO:0000313" key="1">
    <source>
        <dbReference type="EMBL" id="KAG9397671.1"/>
    </source>
</evidence>
<comment type="caution">
    <text evidence="1">The sequence shown here is derived from an EMBL/GenBank/DDBJ whole genome shotgun (WGS) entry which is preliminary data.</text>
</comment>
<gene>
    <name evidence="1" type="ORF">J8273_0801</name>
</gene>